<feature type="region of interest" description="Disordered" evidence="1">
    <location>
        <begin position="1"/>
        <end position="44"/>
    </location>
</feature>
<accession>A0A1I7WJR8</accession>
<name>A0A1I7WJR8_HETBA</name>
<organism evidence="2 3">
    <name type="scientific">Heterorhabditis bacteriophora</name>
    <name type="common">Entomopathogenic nematode worm</name>
    <dbReference type="NCBI Taxonomy" id="37862"/>
    <lineage>
        <taxon>Eukaryota</taxon>
        <taxon>Metazoa</taxon>
        <taxon>Ecdysozoa</taxon>
        <taxon>Nematoda</taxon>
        <taxon>Chromadorea</taxon>
        <taxon>Rhabditida</taxon>
        <taxon>Rhabditina</taxon>
        <taxon>Rhabditomorpha</taxon>
        <taxon>Strongyloidea</taxon>
        <taxon>Heterorhabditidae</taxon>
        <taxon>Heterorhabditis</taxon>
    </lineage>
</organism>
<reference evidence="3" key="1">
    <citation type="submission" date="2016-11" db="UniProtKB">
        <authorList>
            <consortium name="WormBaseParasite"/>
        </authorList>
    </citation>
    <scope>IDENTIFICATION</scope>
</reference>
<dbReference type="AlphaFoldDB" id="A0A1I7WJR8"/>
<evidence type="ECO:0000256" key="1">
    <source>
        <dbReference type="SAM" id="MobiDB-lite"/>
    </source>
</evidence>
<feature type="compositionally biased region" description="Basic and acidic residues" evidence="1">
    <location>
        <begin position="12"/>
        <end position="21"/>
    </location>
</feature>
<keyword evidence="2" id="KW-1185">Reference proteome</keyword>
<dbReference type="Proteomes" id="UP000095283">
    <property type="component" value="Unplaced"/>
</dbReference>
<evidence type="ECO:0000313" key="2">
    <source>
        <dbReference type="Proteomes" id="UP000095283"/>
    </source>
</evidence>
<protein>
    <submittedName>
        <fullName evidence="3">Uncharacterized protein</fullName>
    </submittedName>
</protein>
<feature type="compositionally biased region" description="Low complexity" evidence="1">
    <location>
        <begin position="22"/>
        <end position="44"/>
    </location>
</feature>
<dbReference type="WBParaSite" id="Hba_05272">
    <property type="protein sequence ID" value="Hba_05272"/>
    <property type="gene ID" value="Hba_05272"/>
</dbReference>
<proteinExistence type="predicted"/>
<evidence type="ECO:0000313" key="3">
    <source>
        <dbReference type="WBParaSite" id="Hba_05272"/>
    </source>
</evidence>
<sequence length="44" mass="4600">MRLRTNKAADSQGRDCGRQKDSSWTSSSSTSSSSSSSSPSASRS</sequence>